<feature type="transmembrane region" description="Helical" evidence="7">
    <location>
        <begin position="266"/>
        <end position="288"/>
    </location>
</feature>
<feature type="domain" description="Major facilitator superfamily (MFS) profile" evidence="8">
    <location>
        <begin position="8"/>
        <end position="418"/>
    </location>
</feature>
<feature type="transmembrane region" description="Helical" evidence="7">
    <location>
        <begin position="325"/>
        <end position="349"/>
    </location>
</feature>
<feature type="transmembrane region" description="Helical" evidence="7">
    <location>
        <begin position="234"/>
        <end position="260"/>
    </location>
</feature>
<comment type="subcellular location">
    <subcellularLocation>
        <location evidence="1">Cell membrane</location>
        <topology evidence="1">Multi-pass membrane protein</topology>
    </subcellularLocation>
</comment>
<dbReference type="SUPFAM" id="SSF103473">
    <property type="entry name" value="MFS general substrate transporter"/>
    <property type="match status" value="1"/>
</dbReference>
<feature type="transmembrane region" description="Helical" evidence="7">
    <location>
        <begin position="369"/>
        <end position="387"/>
    </location>
</feature>
<evidence type="ECO:0000256" key="7">
    <source>
        <dbReference type="SAM" id="Phobius"/>
    </source>
</evidence>
<feature type="transmembrane region" description="Helical" evidence="7">
    <location>
        <begin position="146"/>
        <end position="168"/>
    </location>
</feature>
<feature type="transmembrane region" description="Helical" evidence="7">
    <location>
        <begin position="393"/>
        <end position="412"/>
    </location>
</feature>
<evidence type="ECO:0000313" key="10">
    <source>
        <dbReference type="Proteomes" id="UP001623041"/>
    </source>
</evidence>
<organism evidence="9 10">
    <name type="scientific">Bacillus salipaludis</name>
    <dbReference type="NCBI Taxonomy" id="2547811"/>
    <lineage>
        <taxon>Bacteria</taxon>
        <taxon>Bacillati</taxon>
        <taxon>Bacillota</taxon>
        <taxon>Bacilli</taxon>
        <taxon>Bacillales</taxon>
        <taxon>Bacillaceae</taxon>
        <taxon>Bacillus</taxon>
    </lineage>
</organism>
<dbReference type="InterPro" id="IPR011701">
    <property type="entry name" value="MFS"/>
</dbReference>
<keyword evidence="6 7" id="KW-0472">Membrane</keyword>
<keyword evidence="3" id="KW-1003">Cell membrane</keyword>
<evidence type="ECO:0000256" key="6">
    <source>
        <dbReference type="ARBA" id="ARBA00023136"/>
    </source>
</evidence>
<dbReference type="PANTHER" id="PTHR43045:SF1">
    <property type="entry name" value="SHIKIMATE TRANSPORTER"/>
    <property type="match status" value="1"/>
</dbReference>
<evidence type="ECO:0000256" key="5">
    <source>
        <dbReference type="ARBA" id="ARBA00022989"/>
    </source>
</evidence>
<evidence type="ECO:0000256" key="2">
    <source>
        <dbReference type="ARBA" id="ARBA00022448"/>
    </source>
</evidence>
<keyword evidence="4 7" id="KW-0812">Transmembrane</keyword>
<dbReference type="Proteomes" id="UP001623041">
    <property type="component" value="Unassembled WGS sequence"/>
</dbReference>
<dbReference type="InterPro" id="IPR036259">
    <property type="entry name" value="MFS_trans_sf"/>
</dbReference>
<accession>A0ABW8RLD6</accession>
<keyword evidence="10" id="KW-1185">Reference proteome</keyword>
<dbReference type="RefSeq" id="WP_406582814.1">
    <property type="nucleotide sequence ID" value="NZ_JBJHQH010000022.1"/>
</dbReference>
<dbReference type="PROSITE" id="PS50850">
    <property type="entry name" value="MFS"/>
    <property type="match status" value="1"/>
</dbReference>
<keyword evidence="2" id="KW-0813">Transport</keyword>
<dbReference type="Gene3D" id="1.20.1250.20">
    <property type="entry name" value="MFS general substrate transporter like domains"/>
    <property type="match status" value="2"/>
</dbReference>
<feature type="transmembrane region" description="Helical" evidence="7">
    <location>
        <begin position="80"/>
        <end position="99"/>
    </location>
</feature>
<comment type="caution">
    <text evidence="9">The sequence shown here is derived from an EMBL/GenBank/DDBJ whole genome shotgun (WGS) entry which is preliminary data.</text>
</comment>
<name>A0ABW8RLD6_9BACI</name>
<dbReference type="InterPro" id="IPR020846">
    <property type="entry name" value="MFS_dom"/>
</dbReference>
<feature type="transmembrane region" description="Helical" evidence="7">
    <location>
        <begin position="20"/>
        <end position="39"/>
    </location>
</feature>
<reference evidence="9 10" key="1">
    <citation type="submission" date="2024-11" db="EMBL/GenBank/DDBJ databases">
        <authorList>
            <person name="Lucas J.A."/>
        </authorList>
    </citation>
    <scope>NUCLEOTIDE SEQUENCE [LARGE SCALE GENOMIC DNA]</scope>
    <source>
        <strain evidence="9 10">Z 5.4</strain>
    </source>
</reference>
<evidence type="ECO:0000259" key="8">
    <source>
        <dbReference type="PROSITE" id="PS50850"/>
    </source>
</evidence>
<evidence type="ECO:0000256" key="1">
    <source>
        <dbReference type="ARBA" id="ARBA00004651"/>
    </source>
</evidence>
<feature type="transmembrane region" description="Helical" evidence="7">
    <location>
        <begin position="45"/>
        <end position="73"/>
    </location>
</feature>
<keyword evidence="5 7" id="KW-1133">Transmembrane helix</keyword>
<evidence type="ECO:0000313" key="9">
    <source>
        <dbReference type="EMBL" id="MFK9094340.1"/>
    </source>
</evidence>
<evidence type="ECO:0000256" key="4">
    <source>
        <dbReference type="ARBA" id="ARBA00022692"/>
    </source>
</evidence>
<feature type="transmembrane region" description="Helical" evidence="7">
    <location>
        <begin position="300"/>
        <end position="319"/>
    </location>
</feature>
<dbReference type="Pfam" id="PF07690">
    <property type="entry name" value="MFS_1"/>
    <property type="match status" value="1"/>
</dbReference>
<evidence type="ECO:0000256" key="3">
    <source>
        <dbReference type="ARBA" id="ARBA00022475"/>
    </source>
</evidence>
<dbReference type="PANTHER" id="PTHR43045">
    <property type="entry name" value="SHIKIMATE TRANSPORTER"/>
    <property type="match status" value="1"/>
</dbReference>
<feature type="transmembrane region" description="Helical" evidence="7">
    <location>
        <begin position="180"/>
        <end position="199"/>
    </location>
</feature>
<dbReference type="EMBL" id="JBJHQH010000022">
    <property type="protein sequence ID" value="MFK9094340.1"/>
    <property type="molecule type" value="Genomic_DNA"/>
</dbReference>
<protein>
    <submittedName>
        <fullName evidence="9">MFS transporter</fullName>
    </submittedName>
</protein>
<dbReference type="CDD" id="cd17369">
    <property type="entry name" value="MFS_ShiA_like"/>
    <property type="match status" value="1"/>
</dbReference>
<sequence>MDKKMLRTIMASMIGTVIEWYDYALYGTAAALIFSKLFFPELDGAVGTVLAFATFATGFVVRPIGGIIFGVLGDRIGRKYVLLFTIILMGTATTLMGVLPTYNQIGYWAPLLLVFLRILQGLGSGSEYAGAVINVVESAPIKRRGLLGALPACGVAVGLLLSSGAFALVQLLPNEAFMSWGWRIPFLISFLFIIIGIILRSKLDETPVFEEVKQQKKRVKNPVKTAFRSHPKEVIIAWMISITENSLGYLFQTFLVAYVAQQLKMPASLTLISLMSLSLVQLISLPLFGALSDKVGRRPLIIGGCITSALFAFPLFWLLNTKNSFLIVLSIVLATSIFKSAISAAQGTWFCELFSSNLRYTSFAVGREFPTIIGGLMPTIASAVLIWSGGQTWGISLIIVAFSLIALVGALIGPENSKLDLNDIKPRGFNQNSTMQELKSRVSQ</sequence>
<gene>
    <name evidence="9" type="ORF">ACJEBI_23070</name>
</gene>
<proteinExistence type="predicted"/>